<feature type="transmembrane region" description="Helical" evidence="1">
    <location>
        <begin position="164"/>
        <end position="181"/>
    </location>
</feature>
<evidence type="ECO:0000256" key="1">
    <source>
        <dbReference type="SAM" id="Phobius"/>
    </source>
</evidence>
<accession>A0A5R8QAV6</accession>
<dbReference type="InParanoid" id="A0A5R8QAV6"/>
<dbReference type="OrthoDB" id="92225at2"/>
<feature type="transmembrane region" description="Helical" evidence="1">
    <location>
        <begin position="371"/>
        <end position="398"/>
    </location>
</feature>
<feature type="transmembrane region" description="Helical" evidence="1">
    <location>
        <begin position="52"/>
        <end position="79"/>
    </location>
</feature>
<keyword evidence="1" id="KW-1133">Transmembrane helix</keyword>
<feature type="transmembrane region" description="Helical" evidence="1">
    <location>
        <begin position="201"/>
        <end position="219"/>
    </location>
</feature>
<protein>
    <recommendedName>
        <fullName evidence="4">Transport system permease protein</fullName>
    </recommendedName>
</protein>
<sequence length="440" mass="45833">MEFMKIVELLVVGAVGALAAILANRGIAVFNDGLRPVMPEFLDGKIGRKELAATSFALSFGLVIGFGIPVSIGASILLVHSVLLATDIIGTWSPSGKKGIIIAGAVGAVYGVLLTLGLQLVIDAFALLPINFLDALAKVGSPIVVAFAVFPAIAVAYQHGFKKGAITFLATAASMFLVNWINMLQVLQINGTNIKLSVEGMSLLVGMGFLIGFAISIKGDGNANQQLVSIFLERVKRIKANWIILAVIGGLVSAATSMALMAGDPISLNLMSQGNFTEAALAAGARGIGFIPLVFSTAIVTGVYSPAGTTFVFVAGILLQGNPIVAFIVGFIIMFVEIMLLNGVAKGLDRFPGIREMGEHIRTAMNKVLEVALLIGGALAAEAIVPGVGFFWVAGLYLLNRTMKKPVVDLAVGPIAAISLGIIINLVYLVEQGILMIFGG</sequence>
<keyword evidence="1" id="KW-0472">Membrane</keyword>
<name>A0A5R8QAV6_9FIRM</name>
<proteinExistence type="predicted"/>
<dbReference type="Proteomes" id="UP000306912">
    <property type="component" value="Unassembled WGS sequence"/>
</dbReference>
<dbReference type="RefSeq" id="WP_138191226.1">
    <property type="nucleotide sequence ID" value="NZ_VBWP01000006.1"/>
</dbReference>
<evidence type="ECO:0008006" key="4">
    <source>
        <dbReference type="Google" id="ProtNLM"/>
    </source>
</evidence>
<feature type="transmembrane region" description="Helical" evidence="1">
    <location>
        <begin position="100"/>
        <end position="127"/>
    </location>
</feature>
<feature type="transmembrane region" description="Helical" evidence="1">
    <location>
        <begin position="240"/>
        <end position="263"/>
    </location>
</feature>
<reference evidence="2 3" key="1">
    <citation type="submission" date="2019-05" db="EMBL/GenBank/DDBJ databases">
        <title>Culicoidintestinum kansasii gen. nov., sp. nov. from the gastrointestinal tract of the biting midge, Culicoides sonorensis.</title>
        <authorList>
            <person name="Neupane S."/>
            <person name="Ghosh A."/>
            <person name="Gunther S."/>
            <person name="Martin K."/>
            <person name="Zurek L."/>
        </authorList>
    </citation>
    <scope>NUCLEOTIDE SEQUENCE [LARGE SCALE GENOMIC DNA]</scope>
    <source>
        <strain evidence="2 3">CS-1</strain>
    </source>
</reference>
<keyword evidence="3" id="KW-1185">Reference proteome</keyword>
<feature type="transmembrane region" description="Helical" evidence="1">
    <location>
        <begin position="311"/>
        <end position="336"/>
    </location>
</feature>
<dbReference type="AlphaFoldDB" id="A0A5R8QAV6"/>
<organism evidence="2 3">
    <name type="scientific">Culicoidibacter larvae</name>
    <dbReference type="NCBI Taxonomy" id="2579976"/>
    <lineage>
        <taxon>Bacteria</taxon>
        <taxon>Bacillati</taxon>
        <taxon>Bacillota</taxon>
        <taxon>Culicoidibacteria</taxon>
        <taxon>Culicoidibacterales</taxon>
        <taxon>Culicoidibacteraceae</taxon>
        <taxon>Culicoidibacter</taxon>
    </lineage>
</organism>
<dbReference type="Pfam" id="PF10797">
    <property type="entry name" value="YhfT"/>
    <property type="match status" value="1"/>
</dbReference>
<feature type="transmembrane region" description="Helical" evidence="1">
    <location>
        <begin position="139"/>
        <end position="157"/>
    </location>
</feature>
<dbReference type="InterPro" id="IPR019733">
    <property type="entry name" value="Uncharacterised_YhfT"/>
</dbReference>
<feature type="transmembrane region" description="Helical" evidence="1">
    <location>
        <begin position="410"/>
        <end position="430"/>
    </location>
</feature>
<feature type="transmembrane region" description="Helical" evidence="1">
    <location>
        <begin position="283"/>
        <end position="304"/>
    </location>
</feature>
<evidence type="ECO:0000313" key="2">
    <source>
        <dbReference type="EMBL" id="TLG73000.1"/>
    </source>
</evidence>
<keyword evidence="1" id="KW-0812">Transmembrane</keyword>
<dbReference type="EMBL" id="VBWP01000006">
    <property type="protein sequence ID" value="TLG73000.1"/>
    <property type="molecule type" value="Genomic_DNA"/>
</dbReference>
<evidence type="ECO:0000313" key="3">
    <source>
        <dbReference type="Proteomes" id="UP000306912"/>
    </source>
</evidence>
<gene>
    <name evidence="2" type="ORF">FEZ08_08110</name>
</gene>
<comment type="caution">
    <text evidence="2">The sequence shown here is derived from an EMBL/GenBank/DDBJ whole genome shotgun (WGS) entry which is preliminary data.</text>
</comment>